<dbReference type="HAMAP" id="MF_00461">
    <property type="entry name" value="RsxC_RnfC"/>
    <property type="match status" value="1"/>
</dbReference>
<keyword evidence="6 8" id="KW-0408">Iron</keyword>
<protein>
    <recommendedName>
        <fullName evidence="8">Ion-translocating oxidoreductase complex subunit C</fullName>
        <ecNumber evidence="8">7.-.-.-</ecNumber>
    </recommendedName>
    <alternativeName>
        <fullName evidence="8">Rnf electron transport complex subunit C</fullName>
    </alternativeName>
</protein>
<keyword evidence="3 8" id="KW-0479">Metal-binding</keyword>
<dbReference type="Pfam" id="PF12838">
    <property type="entry name" value="Fer4_7"/>
    <property type="match status" value="1"/>
</dbReference>
<feature type="binding site" evidence="8">
    <location>
        <position position="322"/>
    </location>
    <ligand>
        <name>[4Fe-4S] cluster</name>
        <dbReference type="ChEBI" id="CHEBI:49883"/>
        <label>1</label>
    </ligand>
</feature>
<accession>A0A1F5F2K7</accession>
<feature type="binding site" evidence="8">
    <location>
        <position position="364"/>
    </location>
    <ligand>
        <name>[4Fe-4S] cluster</name>
        <dbReference type="ChEBI" id="CHEBI:49883"/>
        <label>2</label>
    </ligand>
</feature>
<dbReference type="EC" id="7.-.-.-" evidence="8"/>
<keyword evidence="5 8" id="KW-0249">Electron transport</keyword>
<dbReference type="SUPFAM" id="SSF142019">
    <property type="entry name" value="Nqo1 FMN-binding domain-like"/>
    <property type="match status" value="1"/>
</dbReference>
<evidence type="ECO:0000256" key="6">
    <source>
        <dbReference type="ARBA" id="ARBA00023004"/>
    </source>
</evidence>
<comment type="function">
    <text evidence="8">Part of a membrane-bound complex that couples electron transfer with translocation of ions across the membrane.</text>
</comment>
<feature type="binding site" evidence="8">
    <location>
        <position position="329"/>
    </location>
    <ligand>
        <name>[4Fe-4S] cluster</name>
        <dbReference type="ChEBI" id="CHEBI:49883"/>
        <label>2</label>
    </ligand>
</feature>
<evidence type="ECO:0000259" key="9">
    <source>
        <dbReference type="PROSITE" id="PS51379"/>
    </source>
</evidence>
<keyword evidence="7 8" id="KW-0411">Iron-sulfur</keyword>
<dbReference type="PANTHER" id="PTHR43034">
    <property type="entry name" value="ION-TRANSLOCATING OXIDOREDUCTASE COMPLEX SUBUNIT C"/>
    <property type="match status" value="1"/>
</dbReference>
<keyword evidence="1 8" id="KW-0813">Transport</keyword>
<feature type="binding site" evidence="8">
    <location>
        <position position="358"/>
    </location>
    <ligand>
        <name>[4Fe-4S] cluster</name>
        <dbReference type="ChEBI" id="CHEBI:49883"/>
        <label>2</label>
    </ligand>
</feature>
<evidence type="ECO:0000256" key="1">
    <source>
        <dbReference type="ARBA" id="ARBA00022448"/>
    </source>
</evidence>
<dbReference type="Pfam" id="PF01512">
    <property type="entry name" value="Complex1_51K"/>
    <property type="match status" value="1"/>
</dbReference>
<feature type="binding site" evidence="8">
    <location>
        <position position="368"/>
    </location>
    <ligand>
        <name>[4Fe-4S] cluster</name>
        <dbReference type="ChEBI" id="CHEBI:49883"/>
        <label>1</label>
    </ligand>
</feature>
<keyword evidence="8" id="KW-1278">Translocase</keyword>
<dbReference type="GO" id="GO:0005886">
    <property type="term" value="C:plasma membrane"/>
    <property type="evidence" value="ECO:0007669"/>
    <property type="project" value="UniProtKB-SubCell"/>
</dbReference>
<feature type="domain" description="4Fe-4S ferredoxin-type" evidence="9">
    <location>
        <begin position="348"/>
        <end position="378"/>
    </location>
</feature>
<evidence type="ECO:0000256" key="3">
    <source>
        <dbReference type="ARBA" id="ARBA00022723"/>
    </source>
</evidence>
<comment type="caution">
    <text evidence="10">The sequence shown here is derived from an EMBL/GenBank/DDBJ whole genome shotgun (WGS) entry which is preliminary data.</text>
</comment>
<feature type="binding site" evidence="8">
    <location>
        <position position="361"/>
    </location>
    <ligand>
        <name>[4Fe-4S] cluster</name>
        <dbReference type="ChEBI" id="CHEBI:49883"/>
        <label>2</label>
    </ligand>
</feature>
<sequence length="396" mass="42150">MVEKGAVVKAGQMVGEPSGFVSAPVHSPVSGTVKAVADRPHCLSGDQPAVVIEPAETDEWELMEPITDLDRTPVEKLVERIRDAGLVGMGGAAFPTHVKVVPPKGHAFDTVILNGAECEPFLTCDHQLMLAKGEEIVKGLKILLKITGAQRGFIGIEANKPDAIKHLEELTRHAAQINVAVCRVKYPQGAEKQLIKAVTGREVPVGGLPFQVKVLVQNVGTAYAVWDAVANGRPLVERAVTVTGPIVKEPKNLWVKVGTPVGELLERCGGLTDDAARFILGGPMMGLAQHRFDVPVTKGTSGVLFLPPPRPEDFIAGPCIRCARCVDTCPMKLVPCEAATFSEAGKLDKAEANGAGDCIECGSCAYVCPARRHLVQSIKVSKPAILKRRAERARGA</sequence>
<dbReference type="PANTHER" id="PTHR43034:SF2">
    <property type="entry name" value="ION-TRANSLOCATING OXIDOREDUCTASE COMPLEX SUBUNIT C"/>
    <property type="match status" value="1"/>
</dbReference>
<dbReference type="GO" id="GO:0009055">
    <property type="term" value="F:electron transfer activity"/>
    <property type="evidence" value="ECO:0007669"/>
    <property type="project" value="InterPro"/>
</dbReference>
<evidence type="ECO:0000256" key="4">
    <source>
        <dbReference type="ARBA" id="ARBA00022737"/>
    </source>
</evidence>
<dbReference type="GO" id="GO:0046872">
    <property type="term" value="F:metal ion binding"/>
    <property type="evidence" value="ECO:0007669"/>
    <property type="project" value="UniProtKB-KW"/>
</dbReference>
<organism evidence="10 11">
    <name type="scientific">Candidatus Coatesbacteria bacterium RBG_13_66_14</name>
    <dbReference type="NCBI Taxonomy" id="1817816"/>
    <lineage>
        <taxon>Bacteria</taxon>
        <taxon>Candidatus Coatesiibacteriota</taxon>
    </lineage>
</organism>
<dbReference type="AlphaFoldDB" id="A0A1F5F2K7"/>
<feature type="domain" description="4Fe-4S ferredoxin-type" evidence="9">
    <location>
        <begin position="309"/>
        <end position="339"/>
    </location>
</feature>
<dbReference type="GO" id="GO:0022900">
    <property type="term" value="P:electron transport chain"/>
    <property type="evidence" value="ECO:0007669"/>
    <property type="project" value="UniProtKB-UniRule"/>
</dbReference>
<reference evidence="10 11" key="1">
    <citation type="journal article" date="2016" name="Nat. Commun.">
        <title>Thousands of microbial genomes shed light on interconnected biogeochemical processes in an aquifer system.</title>
        <authorList>
            <person name="Anantharaman K."/>
            <person name="Brown C.T."/>
            <person name="Hug L.A."/>
            <person name="Sharon I."/>
            <person name="Castelle C.J."/>
            <person name="Probst A.J."/>
            <person name="Thomas B.C."/>
            <person name="Singh A."/>
            <person name="Wilkins M.J."/>
            <person name="Karaoz U."/>
            <person name="Brodie E.L."/>
            <person name="Williams K.H."/>
            <person name="Hubbard S.S."/>
            <person name="Banfield J.F."/>
        </authorList>
    </citation>
    <scope>NUCLEOTIDE SEQUENCE [LARGE SCALE GENOMIC DNA]</scope>
</reference>
<evidence type="ECO:0000256" key="7">
    <source>
        <dbReference type="ARBA" id="ARBA00023014"/>
    </source>
</evidence>
<keyword evidence="8" id="KW-0472">Membrane</keyword>
<name>A0A1F5F2K7_9BACT</name>
<dbReference type="Pfam" id="PF13375">
    <property type="entry name" value="RnfC_N"/>
    <property type="match status" value="1"/>
</dbReference>
<dbReference type="InterPro" id="IPR011538">
    <property type="entry name" value="Nuo51_FMN-bd"/>
</dbReference>
<dbReference type="SUPFAM" id="SSF46548">
    <property type="entry name" value="alpha-helical ferredoxin"/>
    <property type="match status" value="1"/>
</dbReference>
<dbReference type="GO" id="GO:0051539">
    <property type="term" value="F:4 iron, 4 sulfur cluster binding"/>
    <property type="evidence" value="ECO:0007669"/>
    <property type="project" value="UniProtKB-KW"/>
</dbReference>
<dbReference type="InterPro" id="IPR017900">
    <property type="entry name" value="4Fe4S_Fe_S_CS"/>
</dbReference>
<evidence type="ECO:0000256" key="5">
    <source>
        <dbReference type="ARBA" id="ARBA00022982"/>
    </source>
</evidence>
<dbReference type="InterPro" id="IPR017896">
    <property type="entry name" value="4Fe4S_Fe-S-bd"/>
</dbReference>
<evidence type="ECO:0000313" key="11">
    <source>
        <dbReference type="Proteomes" id="UP000177187"/>
    </source>
</evidence>
<feature type="binding site" evidence="8">
    <location>
        <position position="319"/>
    </location>
    <ligand>
        <name>[4Fe-4S] cluster</name>
        <dbReference type="ChEBI" id="CHEBI:49883"/>
        <label>1</label>
    </ligand>
</feature>
<dbReference type="NCBIfam" id="NF003454">
    <property type="entry name" value="PRK05035.1"/>
    <property type="match status" value="1"/>
</dbReference>
<keyword evidence="4 8" id="KW-0677">Repeat</keyword>
<comment type="cofactor">
    <cofactor evidence="8">
        <name>[4Fe-4S] cluster</name>
        <dbReference type="ChEBI" id="CHEBI:49883"/>
    </cofactor>
    <text evidence="8">Binds 2 [4Fe-4S] clusters per subunit.</text>
</comment>
<evidence type="ECO:0000256" key="8">
    <source>
        <dbReference type="HAMAP-Rule" id="MF_00461"/>
    </source>
</evidence>
<dbReference type="STRING" id="1817816.A2Y64_07330"/>
<evidence type="ECO:0000313" key="10">
    <source>
        <dbReference type="EMBL" id="OGD73907.1"/>
    </source>
</evidence>
<comment type="subunit">
    <text evidence="8">The complex is composed of six subunits: RnfA, RnfB, RnfC, RnfD, RnfE and RnfG.</text>
</comment>
<keyword evidence="2 8" id="KW-0004">4Fe-4S</keyword>
<evidence type="ECO:0000256" key="2">
    <source>
        <dbReference type="ARBA" id="ARBA00022485"/>
    </source>
</evidence>
<dbReference type="InterPro" id="IPR019554">
    <property type="entry name" value="Soluble_ligand-bd"/>
</dbReference>
<dbReference type="PROSITE" id="PS00198">
    <property type="entry name" value="4FE4S_FER_1"/>
    <property type="match status" value="1"/>
</dbReference>
<keyword evidence="8" id="KW-1003">Cell membrane</keyword>
<gene>
    <name evidence="8" type="primary">rnfC</name>
    <name evidence="10" type="ORF">A2Y64_07330</name>
</gene>
<comment type="subcellular location">
    <subcellularLocation>
        <location evidence="8">Cell membrane</location>
        <topology evidence="8">Peripheral membrane protein</topology>
    </subcellularLocation>
</comment>
<dbReference type="Pfam" id="PF10531">
    <property type="entry name" value="SLBB"/>
    <property type="match status" value="1"/>
</dbReference>
<dbReference type="Gene3D" id="3.30.70.20">
    <property type="match status" value="1"/>
</dbReference>
<dbReference type="EMBL" id="MFAF01000111">
    <property type="protein sequence ID" value="OGD73907.1"/>
    <property type="molecule type" value="Genomic_DNA"/>
</dbReference>
<comment type="similarity">
    <text evidence="8">Belongs to the 4Fe4S bacterial-type ferredoxin family. RnfC subfamily.</text>
</comment>
<dbReference type="NCBIfam" id="TIGR01945">
    <property type="entry name" value="rnfC"/>
    <property type="match status" value="1"/>
</dbReference>
<proteinExistence type="inferred from homology"/>
<dbReference type="Proteomes" id="UP000177187">
    <property type="component" value="Unassembled WGS sequence"/>
</dbReference>
<dbReference type="PROSITE" id="PS51379">
    <property type="entry name" value="4FE4S_FER_2"/>
    <property type="match status" value="2"/>
</dbReference>
<dbReference type="InterPro" id="IPR026902">
    <property type="entry name" value="RnfC_N"/>
</dbReference>
<feature type="binding site" evidence="8">
    <location>
        <position position="325"/>
    </location>
    <ligand>
        <name>[4Fe-4S] cluster</name>
        <dbReference type="ChEBI" id="CHEBI:49883"/>
        <label>1</label>
    </ligand>
</feature>
<dbReference type="InterPro" id="IPR010208">
    <property type="entry name" value="Ion_transpt_RnfC/RsxC"/>
</dbReference>
<dbReference type="Gene3D" id="3.40.50.11540">
    <property type="entry name" value="NADH-ubiquinone oxidoreductase 51kDa subunit"/>
    <property type="match status" value="1"/>
</dbReference>
<dbReference type="InterPro" id="IPR037225">
    <property type="entry name" value="Nuo51_FMN-bd_sf"/>
</dbReference>